<dbReference type="AlphaFoldDB" id="A0A699WYH4"/>
<gene>
    <name evidence="2" type="ORF">Tci_924188</name>
</gene>
<name>A0A699WYH4_TANCI</name>
<evidence type="ECO:0000313" key="2">
    <source>
        <dbReference type="EMBL" id="GFD52219.1"/>
    </source>
</evidence>
<dbReference type="EMBL" id="BKCJ011779493">
    <property type="protein sequence ID" value="GFD52219.1"/>
    <property type="molecule type" value="Genomic_DNA"/>
</dbReference>
<organism evidence="2">
    <name type="scientific">Tanacetum cinerariifolium</name>
    <name type="common">Dalmatian daisy</name>
    <name type="synonym">Chrysanthemum cinerariifolium</name>
    <dbReference type="NCBI Taxonomy" id="118510"/>
    <lineage>
        <taxon>Eukaryota</taxon>
        <taxon>Viridiplantae</taxon>
        <taxon>Streptophyta</taxon>
        <taxon>Embryophyta</taxon>
        <taxon>Tracheophyta</taxon>
        <taxon>Spermatophyta</taxon>
        <taxon>Magnoliopsida</taxon>
        <taxon>eudicotyledons</taxon>
        <taxon>Gunneridae</taxon>
        <taxon>Pentapetalae</taxon>
        <taxon>asterids</taxon>
        <taxon>campanulids</taxon>
        <taxon>Asterales</taxon>
        <taxon>Asteraceae</taxon>
        <taxon>Asteroideae</taxon>
        <taxon>Anthemideae</taxon>
        <taxon>Anthemidinae</taxon>
        <taxon>Tanacetum</taxon>
    </lineage>
</organism>
<evidence type="ECO:0000256" key="1">
    <source>
        <dbReference type="SAM" id="MobiDB-lite"/>
    </source>
</evidence>
<sequence>RVGKGFSGVYTPLFDGMLVQQQVQNDVADAAEDEDVANEISAEPTQPSPTPATTPPPQQELIPSPSQVKSILPPLLHQSPIAQPSSPLPQQPSQPKYISHFAMALLN</sequence>
<feature type="region of interest" description="Disordered" evidence="1">
    <location>
        <begin position="25"/>
        <end position="95"/>
    </location>
</feature>
<feature type="compositionally biased region" description="Pro residues" evidence="1">
    <location>
        <begin position="46"/>
        <end position="58"/>
    </location>
</feature>
<proteinExistence type="predicted"/>
<comment type="caution">
    <text evidence="2">The sequence shown here is derived from an EMBL/GenBank/DDBJ whole genome shotgun (WGS) entry which is preliminary data.</text>
</comment>
<reference evidence="2" key="1">
    <citation type="journal article" date="2019" name="Sci. Rep.">
        <title>Draft genome of Tanacetum cinerariifolium, the natural source of mosquito coil.</title>
        <authorList>
            <person name="Yamashiro T."/>
            <person name="Shiraishi A."/>
            <person name="Satake H."/>
            <person name="Nakayama K."/>
        </authorList>
    </citation>
    <scope>NUCLEOTIDE SEQUENCE</scope>
</reference>
<feature type="non-terminal residue" evidence="2">
    <location>
        <position position="1"/>
    </location>
</feature>
<protein>
    <submittedName>
        <fullName evidence="2">Uncharacterized protein</fullName>
    </submittedName>
</protein>
<accession>A0A699WYH4</accession>